<dbReference type="Proteomes" id="UP000237347">
    <property type="component" value="Unassembled WGS sequence"/>
</dbReference>
<accession>A0AAW0LWG9</accession>
<organism evidence="2 3">
    <name type="scientific">Quercus suber</name>
    <name type="common">Cork oak</name>
    <dbReference type="NCBI Taxonomy" id="58331"/>
    <lineage>
        <taxon>Eukaryota</taxon>
        <taxon>Viridiplantae</taxon>
        <taxon>Streptophyta</taxon>
        <taxon>Embryophyta</taxon>
        <taxon>Tracheophyta</taxon>
        <taxon>Spermatophyta</taxon>
        <taxon>Magnoliopsida</taxon>
        <taxon>eudicotyledons</taxon>
        <taxon>Gunneridae</taxon>
        <taxon>Pentapetalae</taxon>
        <taxon>rosids</taxon>
        <taxon>fabids</taxon>
        <taxon>Fagales</taxon>
        <taxon>Fagaceae</taxon>
        <taxon>Quercus</taxon>
    </lineage>
</organism>
<sequence length="104" mass="11424">MQKTQVIEGHSEENKDVATNQDSSDMEISVIQVENQDRADVIVQGVGKGNSGIERLGESSHYQELNATPSCQQNPFSQPIRIDLAAQSMESDDDFLACSRIKAN</sequence>
<evidence type="ECO:0000256" key="1">
    <source>
        <dbReference type="SAM" id="MobiDB-lite"/>
    </source>
</evidence>
<protein>
    <submittedName>
        <fullName evidence="2">Uncharacterized protein</fullName>
    </submittedName>
</protein>
<name>A0AAW0LWG9_QUESU</name>
<reference evidence="2 3" key="1">
    <citation type="journal article" date="2018" name="Sci. Data">
        <title>The draft genome sequence of cork oak.</title>
        <authorList>
            <person name="Ramos A.M."/>
            <person name="Usie A."/>
            <person name="Barbosa P."/>
            <person name="Barros P.M."/>
            <person name="Capote T."/>
            <person name="Chaves I."/>
            <person name="Simoes F."/>
            <person name="Abreu I."/>
            <person name="Carrasquinho I."/>
            <person name="Faro C."/>
            <person name="Guimaraes J.B."/>
            <person name="Mendonca D."/>
            <person name="Nobrega F."/>
            <person name="Rodrigues L."/>
            <person name="Saibo N.J.M."/>
            <person name="Varela M.C."/>
            <person name="Egas C."/>
            <person name="Matos J."/>
            <person name="Miguel C.M."/>
            <person name="Oliveira M.M."/>
            <person name="Ricardo C.P."/>
            <person name="Goncalves S."/>
        </authorList>
    </citation>
    <scope>NUCLEOTIDE SEQUENCE [LARGE SCALE GENOMIC DNA]</scope>
    <source>
        <strain evidence="3">cv. HL8</strain>
    </source>
</reference>
<feature type="region of interest" description="Disordered" evidence="1">
    <location>
        <begin position="1"/>
        <end position="25"/>
    </location>
</feature>
<evidence type="ECO:0000313" key="3">
    <source>
        <dbReference type="Proteomes" id="UP000237347"/>
    </source>
</evidence>
<keyword evidence="3" id="KW-1185">Reference proteome</keyword>
<gene>
    <name evidence="2" type="ORF">CFP56_030217</name>
</gene>
<dbReference type="AlphaFoldDB" id="A0AAW0LWG9"/>
<dbReference type="EMBL" id="PKMF04000050">
    <property type="protein sequence ID" value="KAK7854899.1"/>
    <property type="molecule type" value="Genomic_DNA"/>
</dbReference>
<evidence type="ECO:0000313" key="2">
    <source>
        <dbReference type="EMBL" id="KAK7854899.1"/>
    </source>
</evidence>
<proteinExistence type="predicted"/>
<comment type="caution">
    <text evidence="2">The sequence shown here is derived from an EMBL/GenBank/DDBJ whole genome shotgun (WGS) entry which is preliminary data.</text>
</comment>